<comment type="caution">
    <text evidence="5">The sequence shown here is derived from an EMBL/GenBank/DDBJ whole genome shotgun (WGS) entry which is preliminary data.</text>
</comment>
<dbReference type="PANTHER" id="PTHR33121:SF19">
    <property type="entry name" value="CYCLIC DI-GMP PHOSPHODIESTERASE PA2567"/>
    <property type="match status" value="1"/>
</dbReference>
<proteinExistence type="predicted"/>
<evidence type="ECO:0000256" key="1">
    <source>
        <dbReference type="PROSITE-ProRule" id="PRU00169"/>
    </source>
</evidence>
<dbReference type="InterPro" id="IPR001789">
    <property type="entry name" value="Sig_transdc_resp-reg_receiver"/>
</dbReference>
<dbReference type="InterPro" id="IPR001633">
    <property type="entry name" value="EAL_dom"/>
</dbReference>
<evidence type="ECO:0000313" key="5">
    <source>
        <dbReference type="EMBL" id="MEC5387041.1"/>
    </source>
</evidence>
<evidence type="ECO:0000259" key="3">
    <source>
        <dbReference type="PROSITE" id="PS50883"/>
    </source>
</evidence>
<dbReference type="InterPro" id="IPR035919">
    <property type="entry name" value="EAL_sf"/>
</dbReference>
<dbReference type="CDD" id="cd01948">
    <property type="entry name" value="EAL"/>
    <property type="match status" value="1"/>
</dbReference>
<dbReference type="InterPro" id="IPR011006">
    <property type="entry name" value="CheY-like_superfamily"/>
</dbReference>
<dbReference type="PROSITE" id="PS50110">
    <property type="entry name" value="RESPONSE_REGULATORY"/>
    <property type="match status" value="1"/>
</dbReference>
<dbReference type="PROSITE" id="PS50887">
    <property type="entry name" value="GGDEF"/>
    <property type="match status" value="1"/>
</dbReference>
<name>A0ABU6K6H3_9RHOO</name>
<dbReference type="SUPFAM" id="SSF55073">
    <property type="entry name" value="Nucleotide cyclase"/>
    <property type="match status" value="1"/>
</dbReference>
<dbReference type="RefSeq" id="WP_327600022.1">
    <property type="nucleotide sequence ID" value="NZ_JAYXHS010000003.1"/>
</dbReference>
<dbReference type="InterPro" id="IPR050706">
    <property type="entry name" value="Cyclic-di-GMP_PDE-like"/>
</dbReference>
<protein>
    <submittedName>
        <fullName evidence="5">EAL domain-containing protein</fullName>
    </submittedName>
</protein>
<dbReference type="Pfam" id="PF00563">
    <property type="entry name" value="EAL"/>
    <property type="match status" value="1"/>
</dbReference>
<dbReference type="Pfam" id="PF00990">
    <property type="entry name" value="GGDEF"/>
    <property type="match status" value="1"/>
</dbReference>
<dbReference type="EMBL" id="JAYXHS010000003">
    <property type="protein sequence ID" value="MEC5387041.1"/>
    <property type="molecule type" value="Genomic_DNA"/>
</dbReference>
<keyword evidence="1" id="KW-0597">Phosphoprotein</keyword>
<evidence type="ECO:0000259" key="4">
    <source>
        <dbReference type="PROSITE" id="PS50887"/>
    </source>
</evidence>
<evidence type="ECO:0000259" key="2">
    <source>
        <dbReference type="PROSITE" id="PS50110"/>
    </source>
</evidence>
<sequence length="760" mass="82956">MRRQAFASATEEPDEAGNDTIMFAAEIDADALPVAENGAPVWRVLLADDDEEVHRATAFALRGVKIDGAALQLLHAHSAAEAEAILVSQDDIAVAMLDVVMETTDAGLVLVDTIRNRLGLRTLRIVLRTGQPGYAPELEVIERYDINDYRTKSELTQTRLITTLTSAVRAYAQLEHIERTSHGLGEVSRAANTMFRIRSATEFATQLLVHMGGLLECVPNGLVCVDLPASPDRTVTGMSVLHSVGDYASLLGMPVDKVADIDLQRAIQRCVAARSMLFEGGRVFIWMGGGTRDAVAVFDVGGTDISAVSRRLLEILAANLTVGFENVDLFERLDFFAFFDPLTHLPNRTRFLSDVDQDLFAHAGSGRCLALADIVRFSDINDALGHRCGDTLLIGVSRRLRAAVGPEVICARISGDVFALFGPENAIDPVAMRRAFESPFFVHGHALQVQVRMGIVRVADSRGSAVELMRSANLALSQARQSGGGAWSYFTRTMSEDVQSRVSMLHSLRAAIDFKRGLSLAYQPLVNARSGKLVGAEALLRWRNDFGESVSPQRFIPLAERTGLINELGLWVIETALDRLARWRAQGLSDMVMSINVSSVQFRADDFAAQVKRLIDLCDVPAVAVTLEITESIALEDHAHVMEQIAELRRFGVSFAIDDFGTGFSSLSQIALLPADQLKIDRAFVDKVCNSAADHSLAATVVMLAQGRNLGMVAEGVETEEQKDALLALGCEKMQGYLFGRPMSAEQFDAWVRERRPAST</sequence>
<dbReference type="InterPro" id="IPR043128">
    <property type="entry name" value="Rev_trsase/Diguanyl_cyclase"/>
</dbReference>
<dbReference type="SUPFAM" id="SSF141868">
    <property type="entry name" value="EAL domain-like"/>
    <property type="match status" value="1"/>
</dbReference>
<gene>
    <name evidence="5" type="ORF">VVD49_15010</name>
</gene>
<organism evidence="5 6">
    <name type="scientific">Uliginosibacterium silvisoli</name>
    <dbReference type="NCBI Taxonomy" id="3114758"/>
    <lineage>
        <taxon>Bacteria</taxon>
        <taxon>Pseudomonadati</taxon>
        <taxon>Pseudomonadota</taxon>
        <taxon>Betaproteobacteria</taxon>
        <taxon>Rhodocyclales</taxon>
        <taxon>Zoogloeaceae</taxon>
        <taxon>Uliginosibacterium</taxon>
    </lineage>
</organism>
<evidence type="ECO:0000313" key="6">
    <source>
        <dbReference type="Proteomes" id="UP001331561"/>
    </source>
</evidence>
<dbReference type="SMART" id="SM00052">
    <property type="entry name" value="EAL"/>
    <property type="match status" value="1"/>
</dbReference>
<dbReference type="InterPro" id="IPR021800">
    <property type="entry name" value="DUF3369"/>
</dbReference>
<feature type="domain" description="EAL" evidence="3">
    <location>
        <begin position="501"/>
        <end position="756"/>
    </location>
</feature>
<dbReference type="PROSITE" id="PS50883">
    <property type="entry name" value="EAL"/>
    <property type="match status" value="1"/>
</dbReference>
<dbReference type="Pfam" id="PF11849">
    <property type="entry name" value="DUF3369"/>
    <property type="match status" value="1"/>
</dbReference>
<dbReference type="Gene3D" id="3.20.20.450">
    <property type="entry name" value="EAL domain"/>
    <property type="match status" value="1"/>
</dbReference>
<dbReference type="Gene3D" id="3.40.50.2300">
    <property type="match status" value="1"/>
</dbReference>
<dbReference type="InterPro" id="IPR000160">
    <property type="entry name" value="GGDEF_dom"/>
</dbReference>
<dbReference type="Proteomes" id="UP001331561">
    <property type="component" value="Unassembled WGS sequence"/>
</dbReference>
<dbReference type="SMART" id="SM00267">
    <property type="entry name" value="GGDEF"/>
    <property type="match status" value="1"/>
</dbReference>
<reference evidence="5 6" key="1">
    <citation type="submission" date="2024-01" db="EMBL/GenBank/DDBJ databases">
        <title>Uliginosibacterium soil sp. nov.</title>
        <authorList>
            <person name="Lv Y."/>
        </authorList>
    </citation>
    <scope>NUCLEOTIDE SEQUENCE [LARGE SCALE GENOMIC DNA]</scope>
    <source>
        <strain evidence="5 6">H3</strain>
    </source>
</reference>
<feature type="domain" description="Response regulatory" evidence="2">
    <location>
        <begin position="43"/>
        <end position="167"/>
    </location>
</feature>
<dbReference type="InterPro" id="IPR029787">
    <property type="entry name" value="Nucleotide_cyclase"/>
</dbReference>
<feature type="domain" description="GGDEF" evidence="4">
    <location>
        <begin position="365"/>
        <end position="492"/>
    </location>
</feature>
<dbReference type="SUPFAM" id="SSF52172">
    <property type="entry name" value="CheY-like"/>
    <property type="match status" value="1"/>
</dbReference>
<keyword evidence="6" id="KW-1185">Reference proteome</keyword>
<feature type="modified residue" description="4-aspartylphosphate" evidence="1">
    <location>
        <position position="98"/>
    </location>
</feature>
<dbReference type="Gene3D" id="3.30.70.270">
    <property type="match status" value="1"/>
</dbReference>
<dbReference type="NCBIfam" id="TIGR00254">
    <property type="entry name" value="GGDEF"/>
    <property type="match status" value="1"/>
</dbReference>
<dbReference type="CDD" id="cd01949">
    <property type="entry name" value="GGDEF"/>
    <property type="match status" value="1"/>
</dbReference>
<dbReference type="PANTHER" id="PTHR33121">
    <property type="entry name" value="CYCLIC DI-GMP PHOSPHODIESTERASE PDEF"/>
    <property type="match status" value="1"/>
</dbReference>
<accession>A0ABU6K6H3</accession>